<dbReference type="Pfam" id="PF01985">
    <property type="entry name" value="CRS1_YhbY"/>
    <property type="match status" value="4"/>
</dbReference>
<dbReference type="OrthoDB" id="551352at2759"/>
<keyword evidence="9" id="KW-0687">Ribonucleoprotein</keyword>
<dbReference type="GO" id="GO:0000373">
    <property type="term" value="P:Group II intron splicing"/>
    <property type="evidence" value="ECO:0007669"/>
    <property type="project" value="UniProtKB-ARBA"/>
</dbReference>
<dbReference type="AlphaFoldDB" id="A0A9R0IYB0"/>
<dbReference type="PANTHER" id="PTHR31846:SF20">
    <property type="entry name" value="CRM-DOMAIN CONTAINING FACTOR CFM2, CHLOROPLASTIC"/>
    <property type="match status" value="1"/>
</dbReference>
<dbReference type="PROSITE" id="PS51295">
    <property type="entry name" value="CRM"/>
    <property type="match status" value="4"/>
</dbReference>
<dbReference type="PANTHER" id="PTHR31846">
    <property type="entry name" value="CRS1 / YHBY (CRM) DOMAIN-CONTAINING PROTEIN"/>
    <property type="match status" value="1"/>
</dbReference>
<keyword evidence="7" id="KW-0809">Transit peptide</keyword>
<comment type="subcellular location">
    <subcellularLocation>
        <location evidence="1">Plastid</location>
        <location evidence="1">Chloroplast</location>
    </subcellularLocation>
</comment>
<dbReference type="RefSeq" id="XP_021857612.1">
    <property type="nucleotide sequence ID" value="XM_022001920.1"/>
</dbReference>
<evidence type="ECO:0000256" key="10">
    <source>
        <dbReference type="PROSITE-ProRule" id="PRU00626"/>
    </source>
</evidence>
<feature type="region of interest" description="Disordered" evidence="11">
    <location>
        <begin position="42"/>
        <end position="61"/>
    </location>
</feature>
<dbReference type="InterPro" id="IPR035920">
    <property type="entry name" value="YhbY-like_sf"/>
</dbReference>
<evidence type="ECO:0000256" key="4">
    <source>
        <dbReference type="ARBA" id="ARBA00022664"/>
    </source>
</evidence>
<keyword evidence="6 10" id="KW-0694">RNA-binding</keyword>
<evidence type="ECO:0000313" key="15">
    <source>
        <dbReference type="RefSeq" id="XP_021857612.1"/>
    </source>
</evidence>
<dbReference type="InterPro" id="IPR045278">
    <property type="entry name" value="CRS1/CFM2/CFM3"/>
</dbReference>
<feature type="region of interest" description="Disordered" evidence="11">
    <location>
        <begin position="489"/>
        <end position="550"/>
    </location>
</feature>
<evidence type="ECO:0000313" key="13">
    <source>
        <dbReference type="Proteomes" id="UP000813463"/>
    </source>
</evidence>
<dbReference type="GeneID" id="110796832"/>
<feature type="domain" description="CRM" evidence="12">
    <location>
        <begin position="171"/>
        <end position="267"/>
    </location>
</feature>
<dbReference type="RefSeq" id="XP_056693098.1">
    <property type="nucleotide sequence ID" value="XM_056837120.1"/>
</dbReference>
<feature type="compositionally biased region" description="Basic and acidic residues" evidence="11">
    <location>
        <begin position="761"/>
        <end position="772"/>
    </location>
</feature>
<dbReference type="FunFam" id="3.30.110.60:FF:000002">
    <property type="entry name" value="CRS2-associated factor 1, chloroplastic"/>
    <property type="match status" value="2"/>
</dbReference>
<evidence type="ECO:0000256" key="8">
    <source>
        <dbReference type="ARBA" id="ARBA00023187"/>
    </source>
</evidence>
<accession>A0A9R0IYB0</accession>
<feature type="compositionally biased region" description="Polar residues" evidence="11">
    <location>
        <begin position="792"/>
        <end position="807"/>
    </location>
</feature>
<feature type="region of interest" description="Disordered" evidence="11">
    <location>
        <begin position="788"/>
        <end position="807"/>
    </location>
</feature>
<dbReference type="SMART" id="SM01103">
    <property type="entry name" value="CRS1_YhbY"/>
    <property type="match status" value="4"/>
</dbReference>
<keyword evidence="2" id="KW-0150">Chloroplast</keyword>
<dbReference type="RefSeq" id="XP_021857611.1">
    <property type="nucleotide sequence ID" value="XM_022001919.1"/>
</dbReference>
<keyword evidence="5" id="KW-0677">Repeat</keyword>
<proteinExistence type="predicted"/>
<feature type="domain" description="CRM" evidence="12">
    <location>
        <begin position="587"/>
        <end position="687"/>
    </location>
</feature>
<feature type="compositionally biased region" description="Polar residues" evidence="11">
    <location>
        <begin position="499"/>
        <end position="509"/>
    </location>
</feature>
<evidence type="ECO:0000313" key="16">
    <source>
        <dbReference type="RefSeq" id="XP_021857613.1"/>
    </source>
</evidence>
<reference evidence="13" key="1">
    <citation type="journal article" date="2021" name="Nat. Commun.">
        <title>Genomic analyses provide insights into spinach domestication and the genetic basis of agronomic traits.</title>
        <authorList>
            <person name="Cai X."/>
            <person name="Sun X."/>
            <person name="Xu C."/>
            <person name="Sun H."/>
            <person name="Wang X."/>
            <person name="Ge C."/>
            <person name="Zhang Z."/>
            <person name="Wang Q."/>
            <person name="Fei Z."/>
            <person name="Jiao C."/>
            <person name="Wang Q."/>
        </authorList>
    </citation>
    <scope>NUCLEOTIDE SEQUENCE [LARGE SCALE GENOMIC DNA]</scope>
    <source>
        <strain evidence="13">cv. Varoflay</strain>
    </source>
</reference>
<reference evidence="14 15" key="2">
    <citation type="submission" date="2025-04" db="UniProtKB">
        <authorList>
            <consortium name="RefSeq"/>
        </authorList>
    </citation>
    <scope>IDENTIFICATION</scope>
    <source>
        <tissue evidence="17">Leaf</tissue>
    </source>
</reference>
<organism evidence="13 14">
    <name type="scientific">Spinacia oleracea</name>
    <name type="common">Spinach</name>
    <dbReference type="NCBI Taxonomy" id="3562"/>
    <lineage>
        <taxon>Eukaryota</taxon>
        <taxon>Viridiplantae</taxon>
        <taxon>Streptophyta</taxon>
        <taxon>Embryophyta</taxon>
        <taxon>Tracheophyta</taxon>
        <taxon>Spermatophyta</taxon>
        <taxon>Magnoliopsida</taxon>
        <taxon>eudicotyledons</taxon>
        <taxon>Gunneridae</taxon>
        <taxon>Pentapetalae</taxon>
        <taxon>Caryophyllales</taxon>
        <taxon>Chenopodiaceae</taxon>
        <taxon>Chenopodioideae</taxon>
        <taxon>Anserineae</taxon>
        <taxon>Spinacia</taxon>
    </lineage>
</organism>
<dbReference type="Gene3D" id="3.30.110.60">
    <property type="entry name" value="YhbY-like"/>
    <property type="match status" value="4"/>
</dbReference>
<evidence type="ECO:0000313" key="17">
    <source>
        <dbReference type="RefSeq" id="XP_056693098.1"/>
    </source>
</evidence>
<keyword evidence="13" id="KW-1185">Reference proteome</keyword>
<gene>
    <name evidence="14 15 16 17" type="primary">LOC110796832</name>
</gene>
<dbReference type="Proteomes" id="UP000813463">
    <property type="component" value="Chromosome 2"/>
</dbReference>
<feature type="domain" description="CRM" evidence="12">
    <location>
        <begin position="387"/>
        <end position="484"/>
    </location>
</feature>
<feature type="region of interest" description="Disordered" evidence="11">
    <location>
        <begin position="739"/>
        <end position="772"/>
    </location>
</feature>
<feature type="compositionally biased region" description="Basic and acidic residues" evidence="11">
    <location>
        <begin position="529"/>
        <end position="542"/>
    </location>
</feature>
<evidence type="ECO:0000256" key="2">
    <source>
        <dbReference type="ARBA" id="ARBA00022528"/>
    </source>
</evidence>
<keyword evidence="3" id="KW-0934">Plastid</keyword>
<dbReference type="RefSeq" id="XP_021857613.1">
    <property type="nucleotide sequence ID" value="XM_022001921.1"/>
</dbReference>
<evidence type="ECO:0000256" key="11">
    <source>
        <dbReference type="SAM" id="MobiDB-lite"/>
    </source>
</evidence>
<dbReference type="InterPro" id="IPR001890">
    <property type="entry name" value="RNA-binding_CRM"/>
</dbReference>
<protein>
    <submittedName>
        <fullName evidence="14 15">CRM-domain containing factor CFM2, chloroplastic</fullName>
    </submittedName>
</protein>
<sequence length="1044" mass="116877">MSLLLSFHHFPLSSKTSFQHHHHHRSKHLYSLHFPNKHRLIKPPRRTLNSQLRPTSGDKLNTLPKSAIQRIAEKLRTLGFEEERNKDTHFPQDDNDSEIGKIFIPNSRQIPNFRVGHTLDSSWSSPQSPVPDPGSGNTIVKINGLSRVAKREREEEREKVEGEKEPTLAELTLSSTELRRLRTVGIRMKQKMKLGKAGITEGVLNGIHERWRSNEVVKIVCEDICRLNMKRTHDLLEKKTGGMVVWRTGSKIVLYRGVNYKYPYFSLDEAACKNCYENAIEADDGIEAREEELSAEMSVDESAVQSSTRILGQSSLVPGVGSPDRVRFLLPGESQLVEEADSLLDGLGPRFTDWWGYEPLPIDADLLPAVVPGYRRPFRLLPYGVKPQLTNDEMTVLKRLGRPLPCHFALGRNRNLQGLAAAILKLWEKCEIAKVAVKRGVQNTNSDLMAEELKRLTGGVLLSRDREYIVFYRGKDFLPSAVSSAIEHRRRNRVHGNGQVANDSLTKSTENIKLDTEGHEAAPASDTSEDQKIRMASQERKKMSIQTTISRTSRKLSTALEERAKAEKLLSELEQAEISQQAEVDKEGITEEERYMLRRVGLRMDPFLLLGRRGVFDGTIENMHLHWKYRELVKIICGGRDIDEINNIARILEAESGGVLVAVERVRKGHAIIVYRGKNYQRPASLRPQTLLNKKEALKRSIEAQRRESLKLSVLKLAKNIDKLKLKLVEDKETLDYQAGEQDMSQLEPGENELNSTTSVHNKESQEDSPSIHKEKLVIIPSLYNKTDEGANESSVESLCPKSNSNSVKKEQANAEVSLCDDDLEANCSERLQVASNNSGNASCKESLFHPTGNESEPIITSMSEDNFEHGIVSNETRDSYKNSDNKVAIPLPLHKAAGRNSHAVPAKARPLTNKERLLLRKQALKMRKRPVLAVGRSNVVTGVAKAIKDHFKKYPLAIVNVKGRAKGTSVQEVVLKLEEETGGVLVSQEPSKVILYRGWGGGVETGHASNKENHDKRAGVPSLAAVSPELLAAMRLECGLSSS</sequence>
<evidence type="ECO:0000256" key="3">
    <source>
        <dbReference type="ARBA" id="ARBA00022640"/>
    </source>
</evidence>
<dbReference type="GO" id="GO:0009507">
    <property type="term" value="C:chloroplast"/>
    <property type="evidence" value="ECO:0007669"/>
    <property type="project" value="UniProtKB-SubCell"/>
</dbReference>
<evidence type="ECO:0000256" key="5">
    <source>
        <dbReference type="ARBA" id="ARBA00022737"/>
    </source>
</evidence>
<feature type="domain" description="CRM" evidence="12">
    <location>
        <begin position="910"/>
        <end position="1009"/>
    </location>
</feature>
<dbReference type="GO" id="GO:0003729">
    <property type="term" value="F:mRNA binding"/>
    <property type="evidence" value="ECO:0007669"/>
    <property type="project" value="InterPro"/>
</dbReference>
<dbReference type="GO" id="GO:1990904">
    <property type="term" value="C:ribonucleoprotein complex"/>
    <property type="evidence" value="ECO:0007669"/>
    <property type="project" value="UniProtKB-KW"/>
</dbReference>
<evidence type="ECO:0000256" key="6">
    <source>
        <dbReference type="ARBA" id="ARBA00022884"/>
    </source>
</evidence>
<dbReference type="KEGG" id="soe:110796832"/>
<keyword evidence="4" id="KW-0507">mRNA processing</keyword>
<feature type="compositionally biased region" description="Basic and acidic residues" evidence="11">
    <location>
        <begin position="510"/>
        <end position="520"/>
    </location>
</feature>
<feature type="region of interest" description="Disordered" evidence="11">
    <location>
        <begin position="114"/>
        <end position="140"/>
    </location>
</feature>
<evidence type="ECO:0000256" key="9">
    <source>
        <dbReference type="ARBA" id="ARBA00023274"/>
    </source>
</evidence>
<evidence type="ECO:0000259" key="12">
    <source>
        <dbReference type="PROSITE" id="PS51295"/>
    </source>
</evidence>
<dbReference type="GO" id="GO:0006397">
    <property type="term" value="P:mRNA processing"/>
    <property type="evidence" value="ECO:0007669"/>
    <property type="project" value="UniProtKB-KW"/>
</dbReference>
<evidence type="ECO:0000256" key="7">
    <source>
        <dbReference type="ARBA" id="ARBA00022946"/>
    </source>
</evidence>
<evidence type="ECO:0000313" key="14">
    <source>
        <dbReference type="RefSeq" id="XP_021857611.1"/>
    </source>
</evidence>
<evidence type="ECO:0000256" key="1">
    <source>
        <dbReference type="ARBA" id="ARBA00004229"/>
    </source>
</evidence>
<dbReference type="SUPFAM" id="SSF75471">
    <property type="entry name" value="YhbY-like"/>
    <property type="match status" value="4"/>
</dbReference>
<name>A0A9R0IYB0_SPIOL</name>
<keyword evidence="8" id="KW-0508">mRNA splicing</keyword>
<dbReference type="FunFam" id="3.30.110.60:FF:000003">
    <property type="entry name" value="CRM-domain containing factor CFM3B, chloroplastic"/>
    <property type="match status" value="1"/>
</dbReference>